<evidence type="ECO:0000256" key="3">
    <source>
        <dbReference type="ARBA" id="ARBA00023235"/>
    </source>
</evidence>
<comment type="catalytic activity">
    <reaction evidence="4">
        <text>uridine(516) in 16S rRNA = pseudouridine(516) in 16S rRNA</text>
        <dbReference type="Rhea" id="RHEA:38867"/>
        <dbReference type="Rhea" id="RHEA-COMP:10089"/>
        <dbReference type="Rhea" id="RHEA-COMP:10090"/>
        <dbReference type="ChEBI" id="CHEBI:65314"/>
        <dbReference type="ChEBI" id="CHEBI:65315"/>
        <dbReference type="EC" id="5.4.99.19"/>
    </reaction>
</comment>
<dbReference type="InterPro" id="IPR018496">
    <property type="entry name" value="PsdUridine_synth_RsuA/RluB_CS"/>
</dbReference>
<dbReference type="SUPFAM" id="SSF55174">
    <property type="entry name" value="Alpha-L RNA-binding motif"/>
    <property type="match status" value="1"/>
</dbReference>
<evidence type="ECO:0000256" key="1">
    <source>
        <dbReference type="ARBA" id="ARBA00008348"/>
    </source>
</evidence>
<dbReference type="GO" id="GO:0160136">
    <property type="term" value="F:16S rRNA pseudouridine(516) synthase activity"/>
    <property type="evidence" value="ECO:0007669"/>
    <property type="project" value="UniProtKB-EC"/>
</dbReference>
<protein>
    <recommendedName>
        <fullName evidence="7">Pseudouridine synthase</fullName>
        <ecNumber evidence="7">5.4.99.-</ecNumber>
    </recommendedName>
</protein>
<comment type="caution">
    <text evidence="9">The sequence shown here is derived from an EMBL/GenBank/DDBJ whole genome shotgun (WGS) entry which is preliminary data.</text>
</comment>
<dbReference type="Proteomes" id="UP000463138">
    <property type="component" value="Unassembled WGS sequence"/>
</dbReference>
<keyword evidence="3 7" id="KW-0413">Isomerase</keyword>
<dbReference type="RefSeq" id="WP_149334450.1">
    <property type="nucleotide sequence ID" value="NZ_QOVF01000010.1"/>
</dbReference>
<dbReference type="GO" id="GO:0003723">
    <property type="term" value="F:RNA binding"/>
    <property type="evidence" value="ECO:0007669"/>
    <property type="project" value="UniProtKB-KW"/>
</dbReference>
<accession>A0A7V7GMN8</accession>
<evidence type="ECO:0000256" key="4">
    <source>
        <dbReference type="ARBA" id="ARBA00036749"/>
    </source>
</evidence>
<dbReference type="CDD" id="cd02553">
    <property type="entry name" value="PseudoU_synth_RsuA"/>
    <property type="match status" value="1"/>
</dbReference>
<dbReference type="Gene3D" id="3.30.70.1560">
    <property type="entry name" value="Alpha-L RNA-binding motif"/>
    <property type="match status" value="1"/>
</dbReference>
<organism evidence="9 10">
    <name type="scientific">Halopseudomonas laoshanensis</name>
    <dbReference type="NCBI Taxonomy" id="2268758"/>
    <lineage>
        <taxon>Bacteria</taxon>
        <taxon>Pseudomonadati</taxon>
        <taxon>Pseudomonadota</taxon>
        <taxon>Gammaproteobacteria</taxon>
        <taxon>Pseudomonadales</taxon>
        <taxon>Pseudomonadaceae</taxon>
        <taxon>Halopseudomonas</taxon>
    </lineage>
</organism>
<dbReference type="PANTHER" id="PTHR47683">
    <property type="entry name" value="PSEUDOURIDINE SYNTHASE FAMILY PROTEIN-RELATED"/>
    <property type="match status" value="1"/>
</dbReference>
<dbReference type="InterPro" id="IPR002942">
    <property type="entry name" value="S4_RNA-bd"/>
</dbReference>
<dbReference type="InterPro" id="IPR042092">
    <property type="entry name" value="PsdUridine_s_RsuA/RluB/E/F_cat"/>
</dbReference>
<dbReference type="Pfam" id="PF00849">
    <property type="entry name" value="PseudoU_synth_2"/>
    <property type="match status" value="1"/>
</dbReference>
<dbReference type="NCBIfam" id="TIGR00093">
    <property type="entry name" value="pseudouridine synthase"/>
    <property type="match status" value="1"/>
</dbReference>
<dbReference type="InterPro" id="IPR020103">
    <property type="entry name" value="PsdUridine_synth_cat_dom_sf"/>
</dbReference>
<comment type="similarity">
    <text evidence="1 7">Belongs to the pseudouridine synthase RsuA family.</text>
</comment>
<evidence type="ECO:0000256" key="6">
    <source>
        <dbReference type="PROSITE-ProRule" id="PRU00182"/>
    </source>
</evidence>
<dbReference type="Gene3D" id="3.10.290.10">
    <property type="entry name" value="RNA-binding S4 domain"/>
    <property type="match status" value="1"/>
</dbReference>
<dbReference type="GO" id="GO:0000455">
    <property type="term" value="P:enzyme-directed rRNA pseudouridine synthesis"/>
    <property type="evidence" value="ECO:0007669"/>
    <property type="project" value="UniProtKB-ARBA"/>
</dbReference>
<evidence type="ECO:0000256" key="2">
    <source>
        <dbReference type="ARBA" id="ARBA00022884"/>
    </source>
</evidence>
<dbReference type="InterPro" id="IPR036986">
    <property type="entry name" value="S4_RNA-bd_sf"/>
</dbReference>
<dbReference type="CDD" id="cd00165">
    <property type="entry name" value="S4"/>
    <property type="match status" value="1"/>
</dbReference>
<dbReference type="SMART" id="SM00363">
    <property type="entry name" value="S4"/>
    <property type="match status" value="1"/>
</dbReference>
<dbReference type="EMBL" id="QOVF01000010">
    <property type="protein sequence ID" value="KAA0690484.1"/>
    <property type="molecule type" value="Genomic_DNA"/>
</dbReference>
<evidence type="ECO:0000256" key="7">
    <source>
        <dbReference type="RuleBase" id="RU003887"/>
    </source>
</evidence>
<gene>
    <name evidence="9" type="ORF">DT594_18005</name>
</gene>
<dbReference type="AlphaFoldDB" id="A0A7V7GMN8"/>
<dbReference type="PROSITE" id="PS01149">
    <property type="entry name" value="PSI_RSU"/>
    <property type="match status" value="1"/>
</dbReference>
<feature type="domain" description="RNA-binding S4" evidence="8">
    <location>
        <begin position="1"/>
        <end position="58"/>
    </location>
</feature>
<dbReference type="PROSITE" id="PS50889">
    <property type="entry name" value="S4"/>
    <property type="match status" value="1"/>
</dbReference>
<name>A0A7V7GMN8_9GAMM</name>
<dbReference type="OrthoDB" id="9807213at2"/>
<dbReference type="InterPro" id="IPR000748">
    <property type="entry name" value="PsdUridine_synth_RsuA/RluB/E/F"/>
</dbReference>
<proteinExistence type="inferred from homology"/>
<sequence>MRLDRLISNHSQYSARSARLLIADGRVQVNSEVARDARMEIDRFMMVSLDGTLIKAPTTAHYLMLHKPVGYLSATSDPLHTTVMELLPEPLRPLLHIGGRLDRGSSGLLILTNDGLWSRRLTAPQIKTPKIYRVTTAEPISADTPKRFAQGIYFAFEDLTTSPAQLERLAPCEARLTIYEGRYHQVKRMFHAVGNRVLSLHRESMGSIVLDHDLLPGAFRPLIQAEIDSVG</sequence>
<dbReference type="InterPro" id="IPR006145">
    <property type="entry name" value="PsdUridine_synth_RsuA/RluA"/>
</dbReference>
<dbReference type="Gene3D" id="3.30.70.580">
    <property type="entry name" value="Pseudouridine synthase I, catalytic domain, N-terminal subdomain"/>
    <property type="match status" value="1"/>
</dbReference>
<evidence type="ECO:0000313" key="10">
    <source>
        <dbReference type="Proteomes" id="UP000463138"/>
    </source>
</evidence>
<keyword evidence="10" id="KW-1185">Reference proteome</keyword>
<dbReference type="InterPro" id="IPR050343">
    <property type="entry name" value="RsuA_PseudoU_synthase"/>
</dbReference>
<dbReference type="InterPro" id="IPR020094">
    <property type="entry name" value="TruA/RsuA/RluB/E/F_N"/>
</dbReference>
<evidence type="ECO:0000313" key="9">
    <source>
        <dbReference type="EMBL" id="KAA0690484.1"/>
    </source>
</evidence>
<evidence type="ECO:0000256" key="5">
    <source>
        <dbReference type="ARBA" id="ARBA00037590"/>
    </source>
</evidence>
<comment type="function">
    <text evidence="5">Responsible for synthesis of pseudouridine from uracil-516 in 16S ribosomal RNA.</text>
</comment>
<keyword evidence="2 6" id="KW-0694">RNA-binding</keyword>
<evidence type="ECO:0000259" key="8">
    <source>
        <dbReference type="SMART" id="SM00363"/>
    </source>
</evidence>
<dbReference type="SUPFAM" id="SSF55120">
    <property type="entry name" value="Pseudouridine synthase"/>
    <property type="match status" value="1"/>
</dbReference>
<dbReference type="GO" id="GO:0005829">
    <property type="term" value="C:cytosol"/>
    <property type="evidence" value="ECO:0007669"/>
    <property type="project" value="UniProtKB-ARBA"/>
</dbReference>
<reference evidence="9 10" key="1">
    <citation type="submission" date="2018-07" db="EMBL/GenBank/DDBJ databases">
        <title>Pseudomonas laoshanensis sp. nov., isolated from soil.</title>
        <authorList>
            <person name="Sun J."/>
            <person name="Yu L."/>
            <person name="Wang M."/>
            <person name="Zhang C."/>
        </authorList>
    </citation>
    <scope>NUCLEOTIDE SEQUENCE [LARGE SCALE GENOMIC DNA]</scope>
    <source>
        <strain evidence="9 10">Y22</strain>
    </source>
</reference>
<dbReference type="Pfam" id="PF01479">
    <property type="entry name" value="S4"/>
    <property type="match status" value="1"/>
</dbReference>
<dbReference type="FunFam" id="3.30.70.1560:FF:000001">
    <property type="entry name" value="Pseudouridine synthase"/>
    <property type="match status" value="1"/>
</dbReference>
<dbReference type="EC" id="5.4.99.-" evidence="7"/>
<dbReference type="PANTHER" id="PTHR47683:SF4">
    <property type="entry name" value="PSEUDOURIDINE SYNTHASE"/>
    <property type="match status" value="1"/>
</dbReference>